<reference evidence="3 4" key="1">
    <citation type="submission" date="2015-09" db="EMBL/GenBank/DDBJ databases">
        <authorList>
            <consortium name="Pathogen Informatics"/>
        </authorList>
    </citation>
    <scope>NUCLEOTIDE SEQUENCE [LARGE SCALE GENOMIC DNA]</scope>
    <source>
        <strain evidence="3 4">2789STDY5834956</strain>
    </source>
</reference>
<feature type="transmembrane region" description="Helical" evidence="1">
    <location>
        <begin position="223"/>
        <end position="244"/>
    </location>
</feature>
<dbReference type="InterPro" id="IPR000326">
    <property type="entry name" value="PAP2/HPO"/>
</dbReference>
<gene>
    <name evidence="3" type="ORF">ERS852568_02578</name>
</gene>
<dbReference type="SMART" id="SM00014">
    <property type="entry name" value="acidPPc"/>
    <property type="match status" value="1"/>
</dbReference>
<dbReference type="PANTHER" id="PTHR14969">
    <property type="entry name" value="SPHINGOSINE-1-PHOSPHATE PHOSPHOHYDROLASE"/>
    <property type="match status" value="1"/>
</dbReference>
<organism evidence="3 4">
    <name type="scientific">Clostridium baratii</name>
    <dbReference type="NCBI Taxonomy" id="1561"/>
    <lineage>
        <taxon>Bacteria</taxon>
        <taxon>Bacillati</taxon>
        <taxon>Bacillota</taxon>
        <taxon>Clostridia</taxon>
        <taxon>Eubacteriales</taxon>
        <taxon>Clostridiaceae</taxon>
        <taxon>Clostridium</taxon>
    </lineage>
</organism>
<keyword evidence="1" id="KW-1133">Transmembrane helix</keyword>
<dbReference type="Pfam" id="PF01569">
    <property type="entry name" value="PAP2"/>
    <property type="match status" value="1"/>
</dbReference>
<keyword evidence="1" id="KW-0472">Membrane</keyword>
<feature type="transmembrane region" description="Helical" evidence="1">
    <location>
        <begin position="140"/>
        <end position="157"/>
    </location>
</feature>
<feature type="domain" description="Phosphatidic acid phosphatase type 2/haloperoxidase" evidence="2">
    <location>
        <begin position="46"/>
        <end position="157"/>
    </location>
</feature>
<sequence length="281" mass="31630">MEAIKFIQQFSNPFLDVFFSIITNLGGQTIGIITSLILFWCIDKKLGFKFLYAMLFSFSLNNILKGFFNAKRPIGTEGIISGEINTATGSSFPSGHSQGNGTAFAFLMNQYRNKFVWIVGVAMLILVPLSRLYFGVHWPIDVIMGTLIGILSVFISNKIFDKFFNNSSYIIVYTTIIFLILGVFLPTEDLLKALGSLSALTISLLLERNFLNFDPRGTKIQHIIKILIGVMGALIIYLIISPILTDGIFLFVKYFILIFWATFICPIIFLKLHLCTKSIQE</sequence>
<accession>A0A174V029</accession>
<feature type="transmembrane region" description="Helical" evidence="1">
    <location>
        <begin position="169"/>
        <end position="187"/>
    </location>
</feature>
<keyword evidence="1" id="KW-0812">Transmembrane</keyword>
<evidence type="ECO:0000313" key="4">
    <source>
        <dbReference type="Proteomes" id="UP000095563"/>
    </source>
</evidence>
<feature type="transmembrane region" description="Helical" evidence="1">
    <location>
        <begin position="115"/>
        <end position="134"/>
    </location>
</feature>
<dbReference type="RefSeq" id="WP_055208473.1">
    <property type="nucleotide sequence ID" value="NZ_CZBO01000006.1"/>
</dbReference>
<evidence type="ECO:0000259" key="2">
    <source>
        <dbReference type="SMART" id="SM00014"/>
    </source>
</evidence>
<evidence type="ECO:0000256" key="1">
    <source>
        <dbReference type="SAM" id="Phobius"/>
    </source>
</evidence>
<dbReference type="AlphaFoldDB" id="A0A174V029"/>
<dbReference type="SUPFAM" id="SSF48317">
    <property type="entry name" value="Acid phosphatase/Vanadium-dependent haloperoxidase"/>
    <property type="match status" value="1"/>
</dbReference>
<name>A0A174V029_9CLOT</name>
<evidence type="ECO:0000313" key="3">
    <source>
        <dbReference type="EMBL" id="CUQ26906.1"/>
    </source>
</evidence>
<feature type="transmembrane region" description="Helical" evidence="1">
    <location>
        <begin position="250"/>
        <end position="270"/>
    </location>
</feature>
<dbReference type="Gene3D" id="1.20.144.10">
    <property type="entry name" value="Phosphatidic acid phosphatase type 2/haloperoxidase"/>
    <property type="match status" value="2"/>
</dbReference>
<dbReference type="EMBL" id="CZBO01000006">
    <property type="protein sequence ID" value="CUQ26906.1"/>
    <property type="molecule type" value="Genomic_DNA"/>
</dbReference>
<dbReference type="PANTHER" id="PTHR14969:SF13">
    <property type="entry name" value="AT30094P"/>
    <property type="match status" value="1"/>
</dbReference>
<dbReference type="InterPro" id="IPR036938">
    <property type="entry name" value="PAP2/HPO_sf"/>
</dbReference>
<dbReference type="Proteomes" id="UP000095563">
    <property type="component" value="Unassembled WGS sequence"/>
</dbReference>
<feature type="transmembrane region" description="Helical" evidence="1">
    <location>
        <begin position="14"/>
        <end position="40"/>
    </location>
</feature>
<proteinExistence type="predicted"/>
<protein>
    <submittedName>
        <fullName evidence="3">Membrane-associated phospholipid phosphatase</fullName>
    </submittedName>
</protein>